<accession>A0A444PP28</accession>
<gene>
    <name evidence="1" type="ORF">ELQ90_16075</name>
</gene>
<dbReference type="EMBL" id="RZNB01000009">
    <property type="protein sequence ID" value="RWZ46141.1"/>
    <property type="molecule type" value="Genomic_DNA"/>
</dbReference>
<keyword evidence="2" id="KW-1185">Reference proteome</keyword>
<evidence type="ECO:0000313" key="1">
    <source>
        <dbReference type="EMBL" id="RWZ46141.1"/>
    </source>
</evidence>
<dbReference type="OrthoDB" id="5196390at2"/>
<evidence type="ECO:0000313" key="2">
    <source>
        <dbReference type="Proteomes" id="UP000288547"/>
    </source>
</evidence>
<organism evidence="1 2">
    <name type="scientific">Labedella phragmitis</name>
    <dbReference type="NCBI Taxonomy" id="2498849"/>
    <lineage>
        <taxon>Bacteria</taxon>
        <taxon>Bacillati</taxon>
        <taxon>Actinomycetota</taxon>
        <taxon>Actinomycetes</taxon>
        <taxon>Micrococcales</taxon>
        <taxon>Microbacteriaceae</taxon>
        <taxon>Labedella</taxon>
    </lineage>
</organism>
<protein>
    <submittedName>
        <fullName evidence="1">Uncharacterized protein</fullName>
    </submittedName>
</protein>
<dbReference type="RefSeq" id="WP_128496319.1">
    <property type="nucleotide sequence ID" value="NZ_RZNB01000009.1"/>
</dbReference>
<proteinExistence type="predicted"/>
<dbReference type="AlphaFoldDB" id="A0A444PP28"/>
<sequence>MFIESLTGSHWDLRHVVNYRRNDKTGGYLLLFPVDGGNVKIAPDHPQFRQIEHYLMSSTLGPDQAV</sequence>
<name>A0A444PP28_9MICO</name>
<dbReference type="Proteomes" id="UP000288547">
    <property type="component" value="Unassembled WGS sequence"/>
</dbReference>
<reference evidence="1 2" key="1">
    <citation type="submission" date="2018-12" db="EMBL/GenBank/DDBJ databases">
        <authorList>
            <person name="Li F."/>
        </authorList>
    </citation>
    <scope>NUCLEOTIDE SEQUENCE [LARGE SCALE GENOMIC DNA]</scope>
    <source>
        <strain evidence="1 2">11W25H-1</strain>
    </source>
</reference>
<comment type="caution">
    <text evidence="1">The sequence shown here is derived from an EMBL/GenBank/DDBJ whole genome shotgun (WGS) entry which is preliminary data.</text>
</comment>